<keyword evidence="1" id="KW-0472">Membrane</keyword>
<sequence>MLNDWERRSLASIEDELRRDRHLAALLERLGEPEGRRAAFARRFYPLGYLACAVAYMVASTGLGDGSVLWSGLLCGLGLWGLVEWRARP</sequence>
<organism evidence="2 3">
    <name type="scientific">Nocardioides humi</name>
    <dbReference type="NCBI Taxonomy" id="449461"/>
    <lineage>
        <taxon>Bacteria</taxon>
        <taxon>Bacillati</taxon>
        <taxon>Actinomycetota</taxon>
        <taxon>Actinomycetes</taxon>
        <taxon>Propionibacteriales</taxon>
        <taxon>Nocardioidaceae</taxon>
        <taxon>Nocardioides</taxon>
    </lineage>
</organism>
<keyword evidence="1" id="KW-0812">Transmembrane</keyword>
<evidence type="ECO:0000313" key="3">
    <source>
        <dbReference type="Proteomes" id="UP001500842"/>
    </source>
</evidence>
<proteinExistence type="predicted"/>
<feature type="transmembrane region" description="Helical" evidence="1">
    <location>
        <begin position="69"/>
        <end position="87"/>
    </location>
</feature>
<gene>
    <name evidence="2" type="ORF">GCM10009788_54910</name>
</gene>
<evidence type="ECO:0008006" key="4">
    <source>
        <dbReference type="Google" id="ProtNLM"/>
    </source>
</evidence>
<evidence type="ECO:0000313" key="2">
    <source>
        <dbReference type="EMBL" id="GAA1545544.1"/>
    </source>
</evidence>
<accession>A0ABN2BQC1</accession>
<feature type="transmembrane region" description="Helical" evidence="1">
    <location>
        <begin position="44"/>
        <end position="63"/>
    </location>
</feature>
<keyword evidence="3" id="KW-1185">Reference proteome</keyword>
<protein>
    <recommendedName>
        <fullName evidence="4">DUF3040 domain-containing protein</fullName>
    </recommendedName>
</protein>
<name>A0ABN2BQC1_9ACTN</name>
<dbReference type="EMBL" id="BAAAOR010000041">
    <property type="protein sequence ID" value="GAA1545544.1"/>
    <property type="molecule type" value="Genomic_DNA"/>
</dbReference>
<reference evidence="2 3" key="1">
    <citation type="journal article" date="2019" name="Int. J. Syst. Evol. Microbiol.">
        <title>The Global Catalogue of Microorganisms (GCM) 10K type strain sequencing project: providing services to taxonomists for standard genome sequencing and annotation.</title>
        <authorList>
            <consortium name="The Broad Institute Genomics Platform"/>
            <consortium name="The Broad Institute Genome Sequencing Center for Infectious Disease"/>
            <person name="Wu L."/>
            <person name="Ma J."/>
        </authorList>
    </citation>
    <scope>NUCLEOTIDE SEQUENCE [LARGE SCALE GENOMIC DNA]</scope>
    <source>
        <strain evidence="2 3">JCM 14942</strain>
    </source>
</reference>
<evidence type="ECO:0000256" key="1">
    <source>
        <dbReference type="SAM" id="Phobius"/>
    </source>
</evidence>
<dbReference type="RefSeq" id="WP_141005609.1">
    <property type="nucleotide sequence ID" value="NZ_BAAAOR010000041.1"/>
</dbReference>
<dbReference type="Proteomes" id="UP001500842">
    <property type="component" value="Unassembled WGS sequence"/>
</dbReference>
<keyword evidence="1" id="KW-1133">Transmembrane helix</keyword>
<comment type="caution">
    <text evidence="2">The sequence shown here is derived from an EMBL/GenBank/DDBJ whole genome shotgun (WGS) entry which is preliminary data.</text>
</comment>